<gene>
    <name evidence="2" type="ORF">OLC1_LOCUS12959</name>
</gene>
<feature type="region of interest" description="Disordered" evidence="1">
    <location>
        <begin position="451"/>
        <end position="505"/>
    </location>
</feature>
<accession>A0AAV1DB74</accession>
<feature type="region of interest" description="Disordered" evidence="1">
    <location>
        <begin position="1"/>
        <end position="177"/>
    </location>
</feature>
<protein>
    <submittedName>
        <fullName evidence="2">OLC1v1002513C2</fullName>
    </submittedName>
</protein>
<feature type="compositionally biased region" description="Basic and acidic residues" evidence="1">
    <location>
        <begin position="145"/>
        <end position="155"/>
    </location>
</feature>
<dbReference type="PANTHER" id="PTHR34112:SF13">
    <property type="entry name" value="OS04G0448200 PROTEIN"/>
    <property type="match status" value="1"/>
</dbReference>
<evidence type="ECO:0000313" key="2">
    <source>
        <dbReference type="EMBL" id="CAI9103917.1"/>
    </source>
</evidence>
<feature type="compositionally biased region" description="Basic and acidic residues" evidence="1">
    <location>
        <begin position="418"/>
        <end position="438"/>
    </location>
</feature>
<dbReference type="Proteomes" id="UP001161247">
    <property type="component" value="Chromosome 4"/>
</dbReference>
<feature type="compositionally biased region" description="Low complexity" evidence="1">
    <location>
        <begin position="390"/>
        <end position="411"/>
    </location>
</feature>
<feature type="compositionally biased region" description="Polar residues" evidence="1">
    <location>
        <begin position="378"/>
        <end position="389"/>
    </location>
</feature>
<feature type="compositionally biased region" description="Basic and acidic residues" evidence="1">
    <location>
        <begin position="96"/>
        <end position="136"/>
    </location>
</feature>
<evidence type="ECO:0000256" key="1">
    <source>
        <dbReference type="SAM" id="MobiDB-lite"/>
    </source>
</evidence>
<feature type="compositionally biased region" description="Polar residues" evidence="1">
    <location>
        <begin position="156"/>
        <end position="169"/>
    </location>
</feature>
<keyword evidence="3" id="KW-1185">Reference proteome</keyword>
<feature type="region of interest" description="Disordered" evidence="1">
    <location>
        <begin position="309"/>
        <end position="438"/>
    </location>
</feature>
<dbReference type="AlphaFoldDB" id="A0AAV1DB74"/>
<dbReference type="PANTHER" id="PTHR34112">
    <property type="entry name" value="C-JUN-AMINO-TERMINAL KINASE-INTERACTING PROTEIN"/>
    <property type="match status" value="1"/>
</dbReference>
<feature type="compositionally biased region" description="Low complexity" evidence="1">
    <location>
        <begin position="15"/>
        <end position="35"/>
    </location>
</feature>
<dbReference type="EMBL" id="OX459121">
    <property type="protein sequence ID" value="CAI9103917.1"/>
    <property type="molecule type" value="Genomic_DNA"/>
</dbReference>
<evidence type="ECO:0000313" key="3">
    <source>
        <dbReference type="Proteomes" id="UP001161247"/>
    </source>
</evidence>
<name>A0AAV1DB74_OLDCO</name>
<feature type="compositionally biased region" description="Low complexity" evidence="1">
    <location>
        <begin position="59"/>
        <end position="86"/>
    </location>
</feature>
<reference evidence="2" key="1">
    <citation type="submission" date="2023-03" db="EMBL/GenBank/DDBJ databases">
        <authorList>
            <person name="Julca I."/>
        </authorList>
    </citation>
    <scope>NUCLEOTIDE SEQUENCE</scope>
</reference>
<sequence length="623" mass="66427">MERSEPSLVPEWLKTSGTATGNGTTTHPQSSSSTHPSDDHAVSKIRTKSWNHNGHELGRSPGSDRNSSSSYFRRSSNSNGSSHLRSYGSFGRNSRSSRDWDRDAYDCHDGEKSFAGDHKQRDFLDPPFSIERDGLRRSQSMVSAKRGEAWPKRSINDSNTATRMKSSDGNGLLDKGNSVGSLHKAAFEREFPSLGSDEKPSAAEIGRIPSPVLSTAIHGMPLNSSAMIGADKWTSALAEAPSIIGGSNVGLSTGQQVLPSSSVPLPSSASTGLNMAETIAQGPPSRAPAAPKTSTGIQRLEELAIRQSRQLIPMTPSTPKPLVLNSADKGKGKAGQQQHSTPLPTPLRGVPAKNDVGKPNNAGKLLVLKPIRERVAGSSASKDNLGSKETTSSLTVAASVTGSATTKGSATNVVSPSAERKHILPMLEKRSTSQSQSRHDFFNLVRKKSLPNSSAVPETGTAAVCSPADGPGESASTADEPGETEVSHGPTHERRDVPLVDVSNVHQPLENRIDLKRNSTEAFHKDGNLQNGRKHSTSLPLFSEEEEAAFLHKLGWQENADEGEGALTEEEINAFFRDLSKYMDSKPSVKILQGVEPKFPMLLSSQVRAVTSGLSSSDSNADS</sequence>
<organism evidence="2 3">
    <name type="scientific">Oldenlandia corymbosa var. corymbosa</name>
    <dbReference type="NCBI Taxonomy" id="529605"/>
    <lineage>
        <taxon>Eukaryota</taxon>
        <taxon>Viridiplantae</taxon>
        <taxon>Streptophyta</taxon>
        <taxon>Embryophyta</taxon>
        <taxon>Tracheophyta</taxon>
        <taxon>Spermatophyta</taxon>
        <taxon>Magnoliopsida</taxon>
        <taxon>eudicotyledons</taxon>
        <taxon>Gunneridae</taxon>
        <taxon>Pentapetalae</taxon>
        <taxon>asterids</taxon>
        <taxon>lamiids</taxon>
        <taxon>Gentianales</taxon>
        <taxon>Rubiaceae</taxon>
        <taxon>Rubioideae</taxon>
        <taxon>Spermacoceae</taxon>
        <taxon>Hedyotis-Oldenlandia complex</taxon>
        <taxon>Oldenlandia</taxon>
    </lineage>
</organism>
<proteinExistence type="predicted"/>